<reference evidence="2" key="1">
    <citation type="submission" date="2025-08" db="UniProtKB">
        <authorList>
            <consortium name="Ensembl"/>
        </authorList>
    </citation>
    <scope>IDENTIFICATION</scope>
</reference>
<dbReference type="Ensembl" id="ENSPCLT00000026732.1">
    <property type="protein sequence ID" value="ENSPCLP00000019839.1"/>
    <property type="gene ID" value="ENSPCLG00000016841.1"/>
</dbReference>
<evidence type="ECO:0000313" key="2">
    <source>
        <dbReference type="Ensembl" id="ENSPCLP00000019839.1"/>
    </source>
</evidence>
<feature type="region of interest" description="Disordered" evidence="1">
    <location>
        <begin position="60"/>
        <end position="84"/>
    </location>
</feature>
<organism evidence="2 3">
    <name type="scientific">Phasianus colchicus</name>
    <name type="common">Common pheasant</name>
    <dbReference type="NCBI Taxonomy" id="9054"/>
    <lineage>
        <taxon>Eukaryota</taxon>
        <taxon>Metazoa</taxon>
        <taxon>Chordata</taxon>
        <taxon>Craniata</taxon>
        <taxon>Vertebrata</taxon>
        <taxon>Euteleostomi</taxon>
        <taxon>Archelosauria</taxon>
        <taxon>Archosauria</taxon>
        <taxon>Dinosauria</taxon>
        <taxon>Saurischia</taxon>
        <taxon>Theropoda</taxon>
        <taxon>Coelurosauria</taxon>
        <taxon>Aves</taxon>
        <taxon>Neognathae</taxon>
        <taxon>Galloanserae</taxon>
        <taxon>Galliformes</taxon>
        <taxon>Phasianidae</taxon>
        <taxon>Phasianinae</taxon>
        <taxon>Phasianus</taxon>
    </lineage>
</organism>
<evidence type="ECO:0000313" key="3">
    <source>
        <dbReference type="Proteomes" id="UP000472261"/>
    </source>
</evidence>
<feature type="compositionally biased region" description="Polar residues" evidence="1">
    <location>
        <begin position="60"/>
        <end position="78"/>
    </location>
</feature>
<accession>A0A669QGM4</accession>
<name>A0A669QGM4_PHACC</name>
<reference evidence="2" key="2">
    <citation type="submission" date="2025-09" db="UniProtKB">
        <authorList>
            <consortium name="Ensembl"/>
        </authorList>
    </citation>
    <scope>IDENTIFICATION</scope>
</reference>
<dbReference type="Proteomes" id="UP000472261">
    <property type="component" value="Unplaced"/>
</dbReference>
<sequence>MAPCFWQLGSIQGQWLSWKERTSWWPWGCSPSPPGNPLLSPHLHLSETLPFSTTNHLHTSLGCSSQHPPSLHPASSSRDPLWKHKTSLCPCPLLRDTC</sequence>
<evidence type="ECO:0000256" key="1">
    <source>
        <dbReference type="SAM" id="MobiDB-lite"/>
    </source>
</evidence>
<dbReference type="AlphaFoldDB" id="A0A669QGM4"/>
<proteinExistence type="predicted"/>
<protein>
    <submittedName>
        <fullName evidence="2">Uncharacterized protein</fullName>
    </submittedName>
</protein>
<keyword evidence="3" id="KW-1185">Reference proteome</keyword>